<dbReference type="Pfam" id="PF13439">
    <property type="entry name" value="Glyco_transf_4"/>
    <property type="match status" value="1"/>
</dbReference>
<sequence>MHILFLTDNFPPEGNAPASRTYEHTREWVKAGHKVTVITCAPNFPEGKVFEGYKNSWFSKSKVEGINVWRVKTYITANEGFIKRILDFISFMLSSFIFGLFSKKVDVVIGTSPQFFTVISAWALAKLKSVPFVFELRDIWPASITAVGAMKKNKIIQILEKVEMFLYKQADLIVSVTHSFKKELIERGVDGNKIDVVLNGVDLCKYHPTDKSKSIFAKKYKLEDKFVAGYIGTHGLAHGLSTIVEAAELLKEHDEIRFVFAGGGAERDKVKKLVIKKKLENVILIDRQSKEMMSQLWAVCDISLVPLINKPLFKTVIPSKIFECMGMGIPSVISVPEGEATKIVRDTDSGLVVESESASEIAKAVLDLHSNKEQYVSLKFNCSENSSLFDRRLLADKMLKIVERVVKRVG</sequence>
<dbReference type="OrthoDB" id="9787293at2"/>
<dbReference type="AlphaFoldDB" id="A0A3L8PY93"/>
<dbReference type="InterPro" id="IPR050194">
    <property type="entry name" value="Glycosyltransferase_grp1"/>
</dbReference>
<dbReference type="CDD" id="cd03794">
    <property type="entry name" value="GT4_WbuB-like"/>
    <property type="match status" value="1"/>
</dbReference>
<evidence type="ECO:0000313" key="3">
    <source>
        <dbReference type="EMBL" id="RLV60396.1"/>
    </source>
</evidence>
<evidence type="ECO:0000259" key="1">
    <source>
        <dbReference type="Pfam" id="PF00534"/>
    </source>
</evidence>
<dbReference type="Pfam" id="PF00534">
    <property type="entry name" value="Glycos_transf_1"/>
    <property type="match status" value="1"/>
</dbReference>
<dbReference type="RefSeq" id="WP_121838294.1">
    <property type="nucleotide sequence ID" value="NZ_ML014765.1"/>
</dbReference>
<comment type="caution">
    <text evidence="3">The sequence shown here is derived from an EMBL/GenBank/DDBJ whole genome shotgun (WGS) entry which is preliminary data.</text>
</comment>
<feature type="domain" description="Glycosyl transferase family 1" evidence="1">
    <location>
        <begin position="215"/>
        <end position="378"/>
    </location>
</feature>
<feature type="domain" description="Glycosyltransferase subfamily 4-like N-terminal" evidence="2">
    <location>
        <begin position="21"/>
        <end position="203"/>
    </location>
</feature>
<keyword evidence="4" id="KW-1185">Reference proteome</keyword>
<dbReference type="EMBL" id="QZEI01000016">
    <property type="protein sequence ID" value="RLV60396.1"/>
    <property type="molecule type" value="Genomic_DNA"/>
</dbReference>
<gene>
    <name evidence="3" type="ORF">D5018_06985</name>
</gene>
<evidence type="ECO:0000313" key="4">
    <source>
        <dbReference type="Proteomes" id="UP000281474"/>
    </source>
</evidence>
<reference evidence="3 4" key="1">
    <citation type="submission" date="2018-09" db="EMBL/GenBank/DDBJ databases">
        <title>Phylogeny of the Shewanellaceae, and recommendation for two new genera, Pseudoshewanella and Parashewanella.</title>
        <authorList>
            <person name="Wang G."/>
        </authorList>
    </citation>
    <scope>NUCLEOTIDE SEQUENCE [LARGE SCALE GENOMIC DNA]</scope>
    <source>
        <strain evidence="3 4">C51</strain>
    </source>
</reference>
<dbReference type="SUPFAM" id="SSF53756">
    <property type="entry name" value="UDP-Glycosyltransferase/glycogen phosphorylase"/>
    <property type="match status" value="1"/>
</dbReference>
<name>A0A3L8PY93_9GAMM</name>
<accession>A0A3L8PY93</accession>
<dbReference type="GO" id="GO:0016758">
    <property type="term" value="F:hexosyltransferase activity"/>
    <property type="evidence" value="ECO:0007669"/>
    <property type="project" value="TreeGrafter"/>
</dbReference>
<dbReference type="PANTHER" id="PTHR45947">
    <property type="entry name" value="SULFOQUINOVOSYL TRANSFERASE SQD2"/>
    <property type="match status" value="1"/>
</dbReference>
<dbReference type="InterPro" id="IPR001296">
    <property type="entry name" value="Glyco_trans_1"/>
</dbReference>
<dbReference type="Gene3D" id="3.40.50.2000">
    <property type="entry name" value="Glycogen Phosphorylase B"/>
    <property type="match status" value="2"/>
</dbReference>
<proteinExistence type="predicted"/>
<dbReference type="PANTHER" id="PTHR45947:SF3">
    <property type="entry name" value="SULFOQUINOVOSYL TRANSFERASE SQD2"/>
    <property type="match status" value="1"/>
</dbReference>
<evidence type="ECO:0000259" key="2">
    <source>
        <dbReference type="Pfam" id="PF13439"/>
    </source>
</evidence>
<organism evidence="3 4">
    <name type="scientific">Parashewanella curva</name>
    <dbReference type="NCBI Taxonomy" id="2338552"/>
    <lineage>
        <taxon>Bacteria</taxon>
        <taxon>Pseudomonadati</taxon>
        <taxon>Pseudomonadota</taxon>
        <taxon>Gammaproteobacteria</taxon>
        <taxon>Alteromonadales</taxon>
        <taxon>Shewanellaceae</taxon>
        <taxon>Parashewanella</taxon>
    </lineage>
</organism>
<keyword evidence="3" id="KW-0808">Transferase</keyword>
<protein>
    <submittedName>
        <fullName evidence="3">Glycosyltransferase WbuB</fullName>
    </submittedName>
</protein>
<dbReference type="Proteomes" id="UP000281474">
    <property type="component" value="Unassembled WGS sequence"/>
</dbReference>
<dbReference type="InterPro" id="IPR028098">
    <property type="entry name" value="Glyco_trans_4-like_N"/>
</dbReference>